<keyword evidence="10 16" id="KW-1133">Transmembrane helix</keyword>
<accession>A0A6P4XJH4</accession>
<dbReference type="PROSITE" id="PS50104">
    <property type="entry name" value="TIR"/>
    <property type="match status" value="1"/>
</dbReference>
<keyword evidence="12" id="KW-0675">Receptor</keyword>
<evidence type="ECO:0000313" key="21">
    <source>
        <dbReference type="RefSeq" id="XP_019616680.1"/>
    </source>
</evidence>
<dbReference type="PANTHER" id="PTHR24365:SF541">
    <property type="entry name" value="PROTEIN TOLL-RELATED"/>
    <property type="match status" value="1"/>
</dbReference>
<dbReference type="SUPFAM" id="SSF52200">
    <property type="entry name" value="Toll/Interleukin receptor TIR domain"/>
    <property type="match status" value="1"/>
</dbReference>
<dbReference type="Pfam" id="PF13676">
    <property type="entry name" value="TIR_2"/>
    <property type="match status" value="1"/>
</dbReference>
<feature type="domain" description="TIR" evidence="18">
    <location>
        <begin position="1003"/>
        <end position="1136"/>
    </location>
</feature>
<dbReference type="Gene3D" id="3.80.10.10">
    <property type="entry name" value="Ribonuclease Inhibitor"/>
    <property type="match status" value="1"/>
</dbReference>
<evidence type="ECO:0000256" key="2">
    <source>
        <dbReference type="ARBA" id="ARBA00009634"/>
    </source>
</evidence>
<dbReference type="Gene3D" id="3.40.50.10140">
    <property type="entry name" value="Toll/interleukin-1 receptor homology (TIR) domain"/>
    <property type="match status" value="1"/>
</dbReference>
<dbReference type="Pfam" id="PF13855">
    <property type="entry name" value="LRR_8"/>
    <property type="match status" value="2"/>
</dbReference>
<dbReference type="SMART" id="SM00369">
    <property type="entry name" value="LRR_TYP"/>
    <property type="match status" value="6"/>
</dbReference>
<dbReference type="Gene3D" id="2.10.25.10">
    <property type="entry name" value="Laminin"/>
    <property type="match status" value="1"/>
</dbReference>
<dbReference type="GO" id="GO:0045087">
    <property type="term" value="P:innate immune response"/>
    <property type="evidence" value="ECO:0007669"/>
    <property type="project" value="UniProtKB-KW"/>
</dbReference>
<gene>
    <name evidence="21" type="primary">LOC109464187</name>
</gene>
<evidence type="ECO:0000256" key="15">
    <source>
        <dbReference type="PROSITE-ProRule" id="PRU00076"/>
    </source>
</evidence>
<evidence type="ECO:0000313" key="20">
    <source>
        <dbReference type="Proteomes" id="UP000515135"/>
    </source>
</evidence>
<dbReference type="Proteomes" id="UP000515135">
    <property type="component" value="Unplaced"/>
</dbReference>
<dbReference type="InterPro" id="IPR036861">
    <property type="entry name" value="Endochitinase-like_sf"/>
</dbReference>
<keyword evidence="15" id="KW-1015">Disulfide bond</keyword>
<dbReference type="SMART" id="SM00186">
    <property type="entry name" value="FBG"/>
    <property type="match status" value="1"/>
</dbReference>
<dbReference type="SUPFAM" id="SSF56496">
    <property type="entry name" value="Fibrinogen C-terminal domain-like"/>
    <property type="match status" value="1"/>
</dbReference>
<feature type="transmembrane region" description="Helical" evidence="16">
    <location>
        <begin position="958"/>
        <end position="976"/>
    </location>
</feature>
<evidence type="ECO:0000256" key="10">
    <source>
        <dbReference type="ARBA" id="ARBA00022989"/>
    </source>
</evidence>
<comment type="caution">
    <text evidence="15">Lacks conserved residue(s) required for the propagation of feature annotation.</text>
</comment>
<dbReference type="AlphaFoldDB" id="A0A6P4XJH4"/>
<dbReference type="SUPFAM" id="SSF57414">
    <property type="entry name" value="Hairpin loop containing domain-like"/>
    <property type="match status" value="1"/>
</dbReference>
<evidence type="ECO:0000256" key="3">
    <source>
        <dbReference type="ARBA" id="ARBA00022588"/>
    </source>
</evidence>
<dbReference type="PROSITE" id="PS51406">
    <property type="entry name" value="FIBRINOGEN_C_2"/>
    <property type="match status" value="1"/>
</dbReference>
<dbReference type="SMART" id="SM00270">
    <property type="entry name" value="ChtBD1"/>
    <property type="match status" value="1"/>
</dbReference>
<dbReference type="RefSeq" id="XP_019616680.1">
    <property type="nucleotide sequence ID" value="XM_019761121.1"/>
</dbReference>
<dbReference type="GO" id="GO:0007165">
    <property type="term" value="P:signal transduction"/>
    <property type="evidence" value="ECO:0007669"/>
    <property type="project" value="InterPro"/>
</dbReference>
<dbReference type="InterPro" id="IPR001611">
    <property type="entry name" value="Leu-rich_rpt"/>
</dbReference>
<dbReference type="PROSITE" id="PS51450">
    <property type="entry name" value="LRR"/>
    <property type="match status" value="2"/>
</dbReference>
<dbReference type="InterPro" id="IPR036056">
    <property type="entry name" value="Fibrinogen-like_C"/>
</dbReference>
<dbReference type="InterPro" id="IPR000157">
    <property type="entry name" value="TIR_dom"/>
</dbReference>
<dbReference type="InterPro" id="IPR003591">
    <property type="entry name" value="Leu-rich_rpt_typical-subtyp"/>
</dbReference>
<comment type="subcellular location">
    <subcellularLocation>
        <location evidence="1">Membrane</location>
        <topology evidence="1">Single-pass membrane protein</topology>
    </subcellularLocation>
</comment>
<dbReference type="GO" id="GO:0038023">
    <property type="term" value="F:signaling receptor activity"/>
    <property type="evidence" value="ECO:0007669"/>
    <property type="project" value="TreeGrafter"/>
</dbReference>
<evidence type="ECO:0000256" key="5">
    <source>
        <dbReference type="ARBA" id="ARBA00022669"/>
    </source>
</evidence>
<comment type="similarity">
    <text evidence="2">Belongs to the Toll-like receptor family.</text>
</comment>
<keyword evidence="5" id="KW-0147">Chitin-binding</keyword>
<organism evidence="20 21">
    <name type="scientific">Branchiostoma belcheri</name>
    <name type="common">Amphioxus</name>
    <dbReference type="NCBI Taxonomy" id="7741"/>
    <lineage>
        <taxon>Eukaryota</taxon>
        <taxon>Metazoa</taxon>
        <taxon>Chordata</taxon>
        <taxon>Cephalochordata</taxon>
        <taxon>Leptocardii</taxon>
        <taxon>Amphioxiformes</taxon>
        <taxon>Branchiostomatidae</taxon>
        <taxon>Branchiostoma</taxon>
    </lineage>
</organism>
<evidence type="ECO:0000256" key="1">
    <source>
        <dbReference type="ARBA" id="ARBA00004167"/>
    </source>
</evidence>
<dbReference type="SMART" id="SM00255">
    <property type="entry name" value="TIR"/>
    <property type="match status" value="1"/>
</dbReference>
<dbReference type="PROSITE" id="PS50026">
    <property type="entry name" value="EGF_3"/>
    <property type="match status" value="1"/>
</dbReference>
<evidence type="ECO:0000259" key="19">
    <source>
        <dbReference type="PROSITE" id="PS51406"/>
    </source>
</evidence>
<dbReference type="PANTHER" id="PTHR24365">
    <property type="entry name" value="TOLL-LIKE RECEPTOR"/>
    <property type="match status" value="1"/>
</dbReference>
<evidence type="ECO:0000256" key="12">
    <source>
        <dbReference type="ARBA" id="ARBA00023170"/>
    </source>
</evidence>
<feature type="disulfide bond" evidence="15">
    <location>
        <begin position="615"/>
        <end position="624"/>
    </location>
</feature>
<dbReference type="KEGG" id="bbel:109464187"/>
<dbReference type="Gene3D" id="3.30.60.10">
    <property type="entry name" value="Endochitinase-like"/>
    <property type="match status" value="1"/>
</dbReference>
<dbReference type="PRINTS" id="PR01537">
    <property type="entry name" value="INTRLKN1R1F"/>
</dbReference>
<dbReference type="CDD" id="cd00087">
    <property type="entry name" value="FReD"/>
    <property type="match status" value="1"/>
</dbReference>
<keyword evidence="20" id="KW-1185">Reference proteome</keyword>
<dbReference type="Gene3D" id="2.170.300.10">
    <property type="entry name" value="Tie2 ligand-binding domain superfamily"/>
    <property type="match status" value="1"/>
</dbReference>
<evidence type="ECO:0000256" key="8">
    <source>
        <dbReference type="ARBA" id="ARBA00022737"/>
    </source>
</evidence>
<dbReference type="InterPro" id="IPR001002">
    <property type="entry name" value="Chitin-bd_1"/>
</dbReference>
<dbReference type="GO" id="GO:0008061">
    <property type="term" value="F:chitin binding"/>
    <property type="evidence" value="ECO:0007669"/>
    <property type="project" value="UniProtKB-KW"/>
</dbReference>
<keyword evidence="14" id="KW-0395">Inflammatory response</keyword>
<evidence type="ECO:0000259" key="17">
    <source>
        <dbReference type="PROSITE" id="PS50026"/>
    </source>
</evidence>
<evidence type="ECO:0000256" key="9">
    <source>
        <dbReference type="ARBA" id="ARBA00022859"/>
    </source>
</evidence>
<dbReference type="OrthoDB" id="10063010at2759"/>
<keyword evidence="3" id="KW-0399">Innate immunity</keyword>
<keyword evidence="13" id="KW-0325">Glycoprotein</keyword>
<keyword evidence="4" id="KW-0433">Leucine-rich repeat</keyword>
<feature type="domain" description="EGF-like" evidence="17">
    <location>
        <begin position="586"/>
        <end position="625"/>
    </location>
</feature>
<dbReference type="SUPFAM" id="SSF52058">
    <property type="entry name" value="L domain-like"/>
    <property type="match status" value="1"/>
</dbReference>
<dbReference type="InterPro" id="IPR035897">
    <property type="entry name" value="Toll_tir_struct_dom_sf"/>
</dbReference>
<keyword evidence="8" id="KW-0677">Repeat</keyword>
<dbReference type="InterPro" id="IPR014716">
    <property type="entry name" value="Fibrinogen_a/b/g_C_1"/>
</dbReference>
<evidence type="ECO:0000256" key="6">
    <source>
        <dbReference type="ARBA" id="ARBA00022692"/>
    </source>
</evidence>
<evidence type="ECO:0000256" key="14">
    <source>
        <dbReference type="ARBA" id="ARBA00023198"/>
    </source>
</evidence>
<evidence type="ECO:0000256" key="11">
    <source>
        <dbReference type="ARBA" id="ARBA00023136"/>
    </source>
</evidence>
<keyword evidence="7" id="KW-0732">Signal</keyword>
<dbReference type="PROSITE" id="PS00022">
    <property type="entry name" value="EGF_1"/>
    <property type="match status" value="1"/>
</dbReference>
<evidence type="ECO:0000259" key="18">
    <source>
        <dbReference type="PROSITE" id="PS50104"/>
    </source>
</evidence>
<evidence type="ECO:0000256" key="7">
    <source>
        <dbReference type="ARBA" id="ARBA00022729"/>
    </source>
</evidence>
<keyword evidence="9" id="KW-0391">Immunity</keyword>
<reference evidence="21" key="1">
    <citation type="submission" date="2025-08" db="UniProtKB">
        <authorList>
            <consortium name="RefSeq"/>
        </authorList>
    </citation>
    <scope>IDENTIFICATION</scope>
    <source>
        <tissue evidence="21">Gonad</tissue>
    </source>
</reference>
<dbReference type="Gene3D" id="3.90.215.10">
    <property type="entry name" value="Gamma Fibrinogen, chain A, domain 1"/>
    <property type="match status" value="1"/>
</dbReference>
<keyword evidence="6 16" id="KW-0812">Transmembrane</keyword>
<feature type="domain" description="Fibrinogen C-terminal" evidence="19">
    <location>
        <begin position="355"/>
        <end position="586"/>
    </location>
</feature>
<dbReference type="Pfam" id="PF00147">
    <property type="entry name" value="Fibrinogen_C"/>
    <property type="match status" value="1"/>
</dbReference>
<protein>
    <submittedName>
        <fullName evidence="21">Uncharacterized protein LOC109464187</fullName>
    </submittedName>
</protein>
<dbReference type="GeneID" id="109464187"/>
<dbReference type="GO" id="GO:0005886">
    <property type="term" value="C:plasma membrane"/>
    <property type="evidence" value="ECO:0007669"/>
    <property type="project" value="TreeGrafter"/>
</dbReference>
<evidence type="ECO:0000256" key="13">
    <source>
        <dbReference type="ARBA" id="ARBA00023180"/>
    </source>
</evidence>
<dbReference type="InterPro" id="IPR002181">
    <property type="entry name" value="Fibrinogen_a/b/g_C_dom"/>
</dbReference>
<dbReference type="InterPro" id="IPR000742">
    <property type="entry name" value="EGF"/>
</dbReference>
<evidence type="ECO:0000256" key="4">
    <source>
        <dbReference type="ARBA" id="ARBA00022614"/>
    </source>
</evidence>
<evidence type="ECO:0000256" key="16">
    <source>
        <dbReference type="SAM" id="Phobius"/>
    </source>
</evidence>
<sequence>MGTKIAIETAVRRTCERHWLHAVFVLVCLIFPPVITASTKFRTDNRCGQGYLAANGNPAECPIDSNPCCSEYHWCGHTAAFCDCQNCVDYRKPSNRLTLKTNAGVNSGTTDSITVGIVSDVCVDVCATTTVSGLTAPGTQYNRAFNASDFGDPTLLRLNISGTDTLNLDWIDVYNAYTGRYHRFACLGNCPLSTDRSRGFKNVDLGVDLCPAGRYGFACTHLCHCANGPAACDQSTGACTGGCLDLWTGDSCHIRKDTVSYEDLFTKEEGRFFGSSAHNIASYSNIDVEECARRCLQGYGSYDGVTPTCLSFNHRPAGSPEGGSARCWLSSSDKDTAASPGPEWDSWPYRNYYQRKHIVAPQDCTDLFALGIRINSQAYTIGHPQPFKAYCDMSDIDGGGWTAIQYRKDGSVPFNRTWTDYEQGFGNASGEYWLGLGKIHSLTTRKRNELFVYLEDWEKNTRFARYSTFSVGDASSKYTAAIRGYSGTSTVTDSLDPFNSESISNRQFSTIDQDNDGINFDCAGTYGQGGWWYPPRCGYAFLNGQYLTGCSVPVPVCPTAEGIVWSTWLGDRYSLKETAMMIRPTDFPESTFRPCENGGTLMSGPEESGLYICACLAEWDGAFCNQRTTEQPYHNMSSAVPTTDLPYHNMSSTVPTTDLPYHNMSSTVPTTDLPYHNMSSTVATTDLPYHNMSSTVATTDLFNRIMSSTVATTDTLNHNMSSTQVTLDLSNKNISFIDPDIFKNQSNLHNVNLSNNQISNLNGSIFAPLVNLEVLDLSNNVIAIVTADAFSNLLNLKQIDLSKNSLTDLPDNTFVHNTNMETLHLDGNNISSIRQGVFNGLSSLRQLFLNNSGLSVLHSSSFAPLRSVEEIYLQGNDIRHLPVNTFQGLMSLTFVNLQGVIFGSFRCGCNVLKPQICIGSNVQSVSFNFSISCSNDTLNCNAHTVSEHCQQDQGDSHMLFAIPAGIILATALLVLYRYRTYIQAVLYTKCHWCPCWRADNTGKTYDAFISYSIEDINLVVRELAPGLEERGFELCLDYRDFPAGACIATTILESVEASRHTIIILSQSFVDSEWCALAFKAAHLQMLKDKQPRIVAIAISDETLHKVDKDLRFFLNTNECLVWGEAQFWSKLTYALSRGKQNCIHNHGDGEEVIIPDIQMARLV</sequence>
<name>A0A6P4XJH4_BRABE</name>
<proteinExistence type="inferred from homology"/>
<keyword evidence="15" id="KW-0245">EGF-like domain</keyword>
<dbReference type="InterPro" id="IPR032675">
    <property type="entry name" value="LRR_dom_sf"/>
</dbReference>
<keyword evidence="11 16" id="KW-0472">Membrane</keyword>